<evidence type="ECO:0000256" key="5">
    <source>
        <dbReference type="ARBA" id="ARBA00022692"/>
    </source>
</evidence>
<gene>
    <name evidence="10" type="ORF">SAMN04487993_1006256</name>
</gene>
<keyword evidence="3" id="KW-1003">Cell membrane</keyword>
<keyword evidence="11" id="KW-1185">Reference proteome</keyword>
<dbReference type="RefSeq" id="WP_089846072.1">
    <property type="nucleotide sequence ID" value="NZ_FNEJ01000006.1"/>
</dbReference>
<name>A0A1G8LMB0_9RHOB</name>
<dbReference type="PANTHER" id="PTHR30574">
    <property type="entry name" value="INNER MEMBRANE PROTEIN YEDE"/>
    <property type="match status" value="1"/>
</dbReference>
<dbReference type="OrthoDB" id="9814020at2"/>
<dbReference type="EMBL" id="FNEJ01000006">
    <property type="protein sequence ID" value="SDI56842.1"/>
    <property type="molecule type" value="Genomic_DNA"/>
</dbReference>
<accession>A0A1G8LMB0</accession>
<dbReference type="STRING" id="555512.SAMN04487993_1006256"/>
<evidence type="ECO:0000256" key="3">
    <source>
        <dbReference type="ARBA" id="ARBA00022475"/>
    </source>
</evidence>
<feature type="transmembrane region" description="Helical" evidence="9">
    <location>
        <begin position="6"/>
        <end position="25"/>
    </location>
</feature>
<feature type="transmembrane region" description="Helical" evidence="9">
    <location>
        <begin position="52"/>
        <end position="71"/>
    </location>
</feature>
<comment type="subcellular location">
    <subcellularLocation>
        <location evidence="1">Cell inner membrane</location>
        <topology evidence="1">Multi-pass membrane protein</topology>
    </subcellularLocation>
</comment>
<dbReference type="PANTHER" id="PTHR30574:SF1">
    <property type="entry name" value="SULPHUR TRANSPORT DOMAIN-CONTAINING PROTEIN"/>
    <property type="match status" value="1"/>
</dbReference>
<keyword evidence="4" id="KW-0997">Cell inner membrane</keyword>
<evidence type="ECO:0000256" key="6">
    <source>
        <dbReference type="ARBA" id="ARBA00022989"/>
    </source>
</evidence>
<keyword evidence="5 9" id="KW-0812">Transmembrane</keyword>
<sequence length="143" mass="14568">MQLDWIWGLIGGMLIGTGGAVFLLVNGRIMGASGIIGTLIDGSAGRSSGEKLSFLGGVILLPLLLTLIPALRTVDTHISQMPLVLVAAGLLVGLGTRLANGCTSGHGVCGMSRLSVRGFAATACYILAGVASVAVFRHLLEVI</sequence>
<reference evidence="10 11" key="1">
    <citation type="submission" date="2016-10" db="EMBL/GenBank/DDBJ databases">
        <authorList>
            <person name="de Groot N.N."/>
        </authorList>
    </citation>
    <scope>NUCLEOTIDE SEQUENCE [LARGE SCALE GENOMIC DNA]</scope>
    <source>
        <strain evidence="10 11">DSM 26424</strain>
    </source>
</reference>
<evidence type="ECO:0000256" key="9">
    <source>
        <dbReference type="SAM" id="Phobius"/>
    </source>
</evidence>
<dbReference type="Proteomes" id="UP000199093">
    <property type="component" value="Unassembled WGS sequence"/>
</dbReference>
<keyword evidence="2" id="KW-0813">Transport</keyword>
<feature type="transmembrane region" description="Helical" evidence="9">
    <location>
        <begin position="119"/>
        <end position="140"/>
    </location>
</feature>
<evidence type="ECO:0000256" key="1">
    <source>
        <dbReference type="ARBA" id="ARBA00004429"/>
    </source>
</evidence>
<dbReference type="AlphaFoldDB" id="A0A1G8LMB0"/>
<organism evidence="10 11">
    <name type="scientific">Salipiger marinus</name>
    <dbReference type="NCBI Taxonomy" id="555512"/>
    <lineage>
        <taxon>Bacteria</taxon>
        <taxon>Pseudomonadati</taxon>
        <taxon>Pseudomonadota</taxon>
        <taxon>Alphaproteobacteria</taxon>
        <taxon>Rhodobacterales</taxon>
        <taxon>Roseobacteraceae</taxon>
        <taxon>Salipiger</taxon>
    </lineage>
</organism>
<keyword evidence="6 9" id="KW-1133">Transmembrane helix</keyword>
<evidence type="ECO:0000256" key="4">
    <source>
        <dbReference type="ARBA" id="ARBA00022519"/>
    </source>
</evidence>
<feature type="transmembrane region" description="Helical" evidence="9">
    <location>
        <begin position="77"/>
        <end position="99"/>
    </location>
</feature>
<evidence type="ECO:0000256" key="8">
    <source>
        <dbReference type="ARBA" id="ARBA00035655"/>
    </source>
</evidence>
<protein>
    <submittedName>
        <fullName evidence="10">Uncharacterized protein</fullName>
    </submittedName>
</protein>
<evidence type="ECO:0000313" key="11">
    <source>
        <dbReference type="Proteomes" id="UP000199093"/>
    </source>
</evidence>
<comment type="similarity">
    <text evidence="8">Belongs to the TsuA/YedE (TC 9.B.102) family.</text>
</comment>
<dbReference type="GO" id="GO:0005886">
    <property type="term" value="C:plasma membrane"/>
    <property type="evidence" value="ECO:0007669"/>
    <property type="project" value="UniProtKB-SubCell"/>
</dbReference>
<evidence type="ECO:0000256" key="2">
    <source>
        <dbReference type="ARBA" id="ARBA00022448"/>
    </source>
</evidence>
<evidence type="ECO:0000313" key="10">
    <source>
        <dbReference type="EMBL" id="SDI56842.1"/>
    </source>
</evidence>
<keyword evidence="7 9" id="KW-0472">Membrane</keyword>
<dbReference type="Pfam" id="PF04143">
    <property type="entry name" value="Sulf_transp"/>
    <property type="match status" value="1"/>
</dbReference>
<evidence type="ECO:0000256" key="7">
    <source>
        <dbReference type="ARBA" id="ARBA00023136"/>
    </source>
</evidence>
<dbReference type="InterPro" id="IPR007272">
    <property type="entry name" value="Sulf_transp_TsuA/YedE"/>
</dbReference>
<proteinExistence type="inferred from homology"/>